<proteinExistence type="inferred from homology"/>
<dbReference type="FunFam" id="3.40.50.1820:FF:000205">
    <property type="entry name" value="Non-haem bromoperoxidase BPO-A2"/>
    <property type="match status" value="1"/>
</dbReference>
<accession>W0A9S6</accession>
<gene>
    <name evidence="3" type="ORF">NX02_10675</name>
</gene>
<keyword evidence="4" id="KW-1185">Reference proteome</keyword>
<dbReference type="InterPro" id="IPR000073">
    <property type="entry name" value="AB_hydrolase_1"/>
</dbReference>
<evidence type="ECO:0000313" key="4">
    <source>
        <dbReference type="Proteomes" id="UP000018851"/>
    </source>
</evidence>
<dbReference type="InterPro" id="IPR000639">
    <property type="entry name" value="Epox_hydrolase-like"/>
</dbReference>
<reference evidence="3 4" key="1">
    <citation type="submission" date="2013-07" db="EMBL/GenBank/DDBJ databases">
        <title>Completed genome of Sphingomonas sanxanigenens NX02.</title>
        <authorList>
            <person name="Ma T."/>
            <person name="Huang H."/>
            <person name="Wu M."/>
            <person name="Li X."/>
            <person name="Li G."/>
        </authorList>
    </citation>
    <scope>NUCLEOTIDE SEQUENCE [LARGE SCALE GENOMIC DNA]</scope>
    <source>
        <strain evidence="3 4">NX02</strain>
    </source>
</reference>
<dbReference type="Pfam" id="PF00561">
    <property type="entry name" value="Abhydrolase_1"/>
    <property type="match status" value="1"/>
</dbReference>
<dbReference type="InterPro" id="IPR050471">
    <property type="entry name" value="AB_hydrolase"/>
</dbReference>
<dbReference type="HOGENOM" id="CLU_020336_12_3_5"/>
<dbReference type="PRINTS" id="PR00111">
    <property type="entry name" value="ABHYDROLASE"/>
</dbReference>
<name>W0A9S6_9SPHN</name>
<dbReference type="PATRIC" id="fig|1123269.5.peg.2072"/>
<feature type="domain" description="AB hydrolase-1" evidence="2">
    <location>
        <begin position="22"/>
        <end position="260"/>
    </location>
</feature>
<dbReference type="PRINTS" id="PR00412">
    <property type="entry name" value="EPOXHYDRLASE"/>
</dbReference>
<evidence type="ECO:0000259" key="2">
    <source>
        <dbReference type="Pfam" id="PF00561"/>
    </source>
</evidence>
<dbReference type="eggNOG" id="COG2267">
    <property type="taxonomic scope" value="Bacteria"/>
</dbReference>
<dbReference type="KEGG" id="ssan:NX02_10675"/>
<protein>
    <recommendedName>
        <fullName evidence="2">AB hydrolase-1 domain-containing protein</fullName>
    </recommendedName>
</protein>
<dbReference type="Proteomes" id="UP000018851">
    <property type="component" value="Chromosome"/>
</dbReference>
<dbReference type="SUPFAM" id="SSF53474">
    <property type="entry name" value="alpha/beta-Hydrolases"/>
    <property type="match status" value="1"/>
</dbReference>
<comment type="similarity">
    <text evidence="1">Belongs to the AB hydrolase superfamily. Bacterial non-heme haloperoxidase / perhydrolase family.</text>
</comment>
<dbReference type="OrthoDB" id="9779853at2"/>
<dbReference type="InterPro" id="IPR029058">
    <property type="entry name" value="AB_hydrolase_fold"/>
</dbReference>
<dbReference type="PANTHER" id="PTHR43433:SF4">
    <property type="entry name" value="NON-HEME CHLOROPEROXIDASE-RELATED"/>
    <property type="match status" value="1"/>
</dbReference>
<dbReference type="EMBL" id="CP006644">
    <property type="protein sequence ID" value="AHE53851.1"/>
    <property type="molecule type" value="Genomic_DNA"/>
</dbReference>
<dbReference type="STRING" id="1123269.NX02_10675"/>
<organism evidence="3 4">
    <name type="scientific">Sphingomonas sanxanigenens DSM 19645 = NX02</name>
    <dbReference type="NCBI Taxonomy" id="1123269"/>
    <lineage>
        <taxon>Bacteria</taxon>
        <taxon>Pseudomonadati</taxon>
        <taxon>Pseudomonadota</taxon>
        <taxon>Alphaproteobacteria</taxon>
        <taxon>Sphingomonadales</taxon>
        <taxon>Sphingomonadaceae</taxon>
        <taxon>Sphingomonas</taxon>
    </lineage>
</organism>
<dbReference type="Gene3D" id="3.40.50.1820">
    <property type="entry name" value="alpha/beta hydrolase"/>
    <property type="match status" value="1"/>
</dbReference>
<dbReference type="RefSeq" id="WP_025292079.1">
    <property type="nucleotide sequence ID" value="NZ_CP006644.1"/>
</dbReference>
<dbReference type="AlphaFoldDB" id="W0A9S6"/>
<dbReference type="PANTHER" id="PTHR43433">
    <property type="entry name" value="HYDROLASE, ALPHA/BETA FOLD FAMILY PROTEIN"/>
    <property type="match status" value="1"/>
</dbReference>
<evidence type="ECO:0000256" key="1">
    <source>
        <dbReference type="ARBA" id="ARBA00038128"/>
    </source>
</evidence>
<sequence length="276" mass="29271">MAYVETRDGTELYVKEWGEGRPVILIHGWPLSADSWDDQSLALAEAGFRAIAYDRRGFGRSEQPAHGYDYDTLADDLADVMEAMDAEDGAAIVGFSMGGGEVARYMTRHEGAGVEQAALIAAVTPFLLQTGDNPDGAPASVFEEIKAGIKADRSGFFKGFMRDFYGVGALGAAVGSHEGLVEWSVQLAMQGGLLPTLACVDSWSSTDFRPDMGAFEVPTLVMHGTADATVPIALAARKAAAMIASSELIEIDGGPHGLLATHKDEVSAALIRFLRA</sequence>
<evidence type="ECO:0000313" key="3">
    <source>
        <dbReference type="EMBL" id="AHE53851.1"/>
    </source>
</evidence>
<dbReference type="GO" id="GO:0003824">
    <property type="term" value="F:catalytic activity"/>
    <property type="evidence" value="ECO:0007669"/>
    <property type="project" value="InterPro"/>
</dbReference>